<organism evidence="2 3">
    <name type="scientific">Portunus trituberculatus</name>
    <name type="common">Swimming crab</name>
    <name type="synonym">Neptunus trituberculatus</name>
    <dbReference type="NCBI Taxonomy" id="210409"/>
    <lineage>
        <taxon>Eukaryota</taxon>
        <taxon>Metazoa</taxon>
        <taxon>Ecdysozoa</taxon>
        <taxon>Arthropoda</taxon>
        <taxon>Crustacea</taxon>
        <taxon>Multicrustacea</taxon>
        <taxon>Malacostraca</taxon>
        <taxon>Eumalacostraca</taxon>
        <taxon>Eucarida</taxon>
        <taxon>Decapoda</taxon>
        <taxon>Pleocyemata</taxon>
        <taxon>Brachyura</taxon>
        <taxon>Eubrachyura</taxon>
        <taxon>Portunoidea</taxon>
        <taxon>Portunidae</taxon>
        <taxon>Portuninae</taxon>
        <taxon>Portunus</taxon>
    </lineage>
</organism>
<name>A0A5B7DC62_PORTR</name>
<keyword evidence="3" id="KW-1185">Reference proteome</keyword>
<accession>A0A5B7DC62</accession>
<dbReference type="EMBL" id="VSRR010000697">
    <property type="protein sequence ID" value="MPC18625.1"/>
    <property type="molecule type" value="Genomic_DNA"/>
</dbReference>
<comment type="caution">
    <text evidence="2">The sequence shown here is derived from an EMBL/GenBank/DDBJ whole genome shotgun (WGS) entry which is preliminary data.</text>
</comment>
<dbReference type="AlphaFoldDB" id="A0A5B7DC62"/>
<evidence type="ECO:0000313" key="3">
    <source>
        <dbReference type="Proteomes" id="UP000324222"/>
    </source>
</evidence>
<feature type="region of interest" description="Disordered" evidence="1">
    <location>
        <begin position="64"/>
        <end position="88"/>
    </location>
</feature>
<evidence type="ECO:0000313" key="2">
    <source>
        <dbReference type="EMBL" id="MPC18625.1"/>
    </source>
</evidence>
<feature type="region of interest" description="Disordered" evidence="1">
    <location>
        <begin position="1"/>
        <end position="30"/>
    </location>
</feature>
<evidence type="ECO:0000256" key="1">
    <source>
        <dbReference type="SAM" id="MobiDB-lite"/>
    </source>
</evidence>
<sequence length="88" mass="9515">MRQEGVVRRPRERHRGHKETGDGLLGAPSLFTSSLPSPSFPILSLPSPPFQPFLFLPPCPPPRPHASHRAGNGAHKVITTTSLRGGGY</sequence>
<protein>
    <submittedName>
        <fullName evidence="2">Uncharacterized protein</fullName>
    </submittedName>
</protein>
<feature type="compositionally biased region" description="Polar residues" evidence="1">
    <location>
        <begin position="78"/>
        <end position="88"/>
    </location>
</feature>
<gene>
    <name evidence="2" type="ORF">E2C01_011513</name>
</gene>
<dbReference type="Proteomes" id="UP000324222">
    <property type="component" value="Unassembled WGS sequence"/>
</dbReference>
<proteinExistence type="predicted"/>
<reference evidence="2 3" key="1">
    <citation type="submission" date="2019-05" db="EMBL/GenBank/DDBJ databases">
        <title>Another draft genome of Portunus trituberculatus and its Hox gene families provides insights of decapod evolution.</title>
        <authorList>
            <person name="Jeong J.-H."/>
            <person name="Song I."/>
            <person name="Kim S."/>
            <person name="Choi T."/>
            <person name="Kim D."/>
            <person name="Ryu S."/>
            <person name="Kim W."/>
        </authorList>
    </citation>
    <scope>NUCLEOTIDE SEQUENCE [LARGE SCALE GENOMIC DNA]</scope>
    <source>
        <tissue evidence="2">Muscle</tissue>
    </source>
</reference>